<feature type="compositionally biased region" description="Basic and acidic residues" evidence="1">
    <location>
        <begin position="27"/>
        <end position="37"/>
    </location>
</feature>
<feature type="compositionally biased region" description="Low complexity" evidence="1">
    <location>
        <begin position="690"/>
        <end position="704"/>
    </location>
</feature>
<feature type="compositionally biased region" description="Low complexity" evidence="1">
    <location>
        <begin position="629"/>
        <end position="648"/>
    </location>
</feature>
<feature type="compositionally biased region" description="Low complexity" evidence="1">
    <location>
        <begin position="549"/>
        <end position="575"/>
    </location>
</feature>
<feature type="region of interest" description="Disordered" evidence="1">
    <location>
        <begin position="450"/>
        <end position="723"/>
    </location>
</feature>
<feature type="region of interest" description="Disordered" evidence="1">
    <location>
        <begin position="336"/>
        <end position="360"/>
    </location>
</feature>
<dbReference type="InParanoid" id="A0A165Z784"/>
<feature type="compositionally biased region" description="Polar residues" evidence="1">
    <location>
        <begin position="336"/>
        <end position="346"/>
    </location>
</feature>
<feature type="compositionally biased region" description="Acidic residues" evidence="1">
    <location>
        <begin position="460"/>
        <end position="471"/>
    </location>
</feature>
<feature type="compositionally biased region" description="Gly residues" evidence="1">
    <location>
        <begin position="472"/>
        <end position="517"/>
    </location>
</feature>
<dbReference type="AlphaFoldDB" id="A0A165Z784"/>
<sequence>MAEDTAPGASKRARQNSPSATASLKRPRVDPEPEPPRPRKRRDGQGHQQYRLKQISLPSGAKQTVAAFYLHIRVIWGIIEVTDIPEPPDTDTLETFNQRFNSMDQIIDARNKLADVPPPNNDMISRIQELRANFSSNSRNAKQASRLSDVILGYVFALIMHFRLRRFKPDFRQSPSSTYNLVHRLIAIDTWRQALAAGAYDGIPGIDKSFIDDFLLWTRAADHFINHYIRKIYEREQRYPGIMKEIATRDAERGRQRALAAARVKWLKAAQYPQRVIDLVGSIDGTSDDEASSIPVSGGANAPSVTVDVYRIRKKVGRADVVTKFIRHIDRARKQGQVQRSGSRLTPVQAAKQKAGKQERTRIEVDDPAFVSIERLPTKVPLDWYDPTAFNACDVSFRAKFLKTEPTIAMPDNLSLLTQTNPIPDWRRMTDKVWMRKHGKARLAKYDLPTAIEMKTDSEGDKDDSSDEEDTGAGGGGQGGSGGGQGGSGGGQGGSGGGRGGSGGGQGGSGGGSGDAGAAGSSNRSAHASSGGGSSSTSGAKDRPTAGRSGTTSRPGASAGAGSSSRQRGGNASSRTASHGAHEDDDDDDDREADELDGELMQLDESEEPSRRDFAKVLGELFGPMSKRAAAAAQTTPSTSSAQQSSTSRIPVPGGTAPASRPAAQTGTSTGAVPQGGFRRAGHQIGPRGGAPFVPAGGSSSSSGVRKDKKGKAKADDDTMDTQ</sequence>
<protein>
    <submittedName>
        <fullName evidence="2">Uncharacterized protein</fullName>
    </submittedName>
</protein>
<dbReference type="EMBL" id="KV426527">
    <property type="protein sequence ID" value="KZV80049.1"/>
    <property type="molecule type" value="Genomic_DNA"/>
</dbReference>
<evidence type="ECO:0000313" key="2">
    <source>
        <dbReference type="EMBL" id="KZV80049.1"/>
    </source>
</evidence>
<name>A0A165Z784_EXIGL</name>
<feature type="region of interest" description="Disordered" evidence="1">
    <location>
        <begin position="1"/>
        <end position="55"/>
    </location>
</feature>
<organism evidence="2 3">
    <name type="scientific">Exidia glandulosa HHB12029</name>
    <dbReference type="NCBI Taxonomy" id="1314781"/>
    <lineage>
        <taxon>Eukaryota</taxon>
        <taxon>Fungi</taxon>
        <taxon>Dikarya</taxon>
        <taxon>Basidiomycota</taxon>
        <taxon>Agaricomycotina</taxon>
        <taxon>Agaricomycetes</taxon>
        <taxon>Auriculariales</taxon>
        <taxon>Exidiaceae</taxon>
        <taxon>Exidia</taxon>
    </lineage>
</organism>
<feature type="compositionally biased region" description="Low complexity" evidence="1">
    <location>
        <begin position="518"/>
        <end position="539"/>
    </location>
</feature>
<dbReference type="STRING" id="1314781.A0A165Z784"/>
<dbReference type="Proteomes" id="UP000077266">
    <property type="component" value="Unassembled WGS sequence"/>
</dbReference>
<dbReference type="OrthoDB" id="3056461at2759"/>
<reference evidence="2 3" key="1">
    <citation type="journal article" date="2016" name="Mol. Biol. Evol.">
        <title>Comparative Genomics of Early-Diverging Mushroom-Forming Fungi Provides Insights into the Origins of Lignocellulose Decay Capabilities.</title>
        <authorList>
            <person name="Nagy L.G."/>
            <person name="Riley R."/>
            <person name="Tritt A."/>
            <person name="Adam C."/>
            <person name="Daum C."/>
            <person name="Floudas D."/>
            <person name="Sun H."/>
            <person name="Yadav J.S."/>
            <person name="Pangilinan J."/>
            <person name="Larsson K.H."/>
            <person name="Matsuura K."/>
            <person name="Barry K."/>
            <person name="Labutti K."/>
            <person name="Kuo R."/>
            <person name="Ohm R.A."/>
            <person name="Bhattacharya S.S."/>
            <person name="Shirouzu T."/>
            <person name="Yoshinaga Y."/>
            <person name="Martin F.M."/>
            <person name="Grigoriev I.V."/>
            <person name="Hibbett D.S."/>
        </authorList>
    </citation>
    <scope>NUCLEOTIDE SEQUENCE [LARGE SCALE GENOMIC DNA]</scope>
    <source>
        <strain evidence="2 3">HHB12029</strain>
    </source>
</reference>
<gene>
    <name evidence="2" type="ORF">EXIGLDRAFT_756516</name>
</gene>
<evidence type="ECO:0000313" key="3">
    <source>
        <dbReference type="Proteomes" id="UP000077266"/>
    </source>
</evidence>
<keyword evidence="3" id="KW-1185">Reference proteome</keyword>
<evidence type="ECO:0000256" key="1">
    <source>
        <dbReference type="SAM" id="MobiDB-lite"/>
    </source>
</evidence>
<proteinExistence type="predicted"/>
<feature type="compositionally biased region" description="Polar residues" evidence="1">
    <location>
        <begin position="663"/>
        <end position="672"/>
    </location>
</feature>
<feature type="compositionally biased region" description="Acidic residues" evidence="1">
    <location>
        <begin position="583"/>
        <end position="607"/>
    </location>
</feature>
<accession>A0A165Z784</accession>